<proteinExistence type="predicted"/>
<dbReference type="InterPro" id="IPR052185">
    <property type="entry name" value="IPC_Synthase-Related"/>
</dbReference>
<gene>
    <name evidence="7" type="ORF">SAMN04488556_2402</name>
</gene>
<evidence type="ECO:0000313" key="7">
    <source>
        <dbReference type="EMBL" id="SFS71479.1"/>
    </source>
</evidence>
<evidence type="ECO:0000256" key="4">
    <source>
        <dbReference type="ARBA" id="ARBA00023136"/>
    </source>
</evidence>
<dbReference type="PANTHER" id="PTHR31310:SF7">
    <property type="entry name" value="PA-PHOSPHATASE RELATED-FAMILY PROTEIN DDB_G0268928"/>
    <property type="match status" value="1"/>
</dbReference>
<dbReference type="InterPro" id="IPR000326">
    <property type="entry name" value="PAP2/HPO"/>
</dbReference>
<comment type="subcellular location">
    <subcellularLocation>
        <location evidence="1">Membrane</location>
        <topology evidence="1">Multi-pass membrane protein</topology>
    </subcellularLocation>
</comment>
<dbReference type="InterPro" id="IPR026841">
    <property type="entry name" value="Aur1/Ipt1"/>
</dbReference>
<dbReference type="Proteomes" id="UP000199199">
    <property type="component" value="Unassembled WGS sequence"/>
</dbReference>
<evidence type="ECO:0000256" key="5">
    <source>
        <dbReference type="SAM" id="Phobius"/>
    </source>
</evidence>
<dbReference type="EMBL" id="FOZS01000002">
    <property type="protein sequence ID" value="SFS71479.1"/>
    <property type="molecule type" value="Genomic_DNA"/>
</dbReference>
<keyword evidence="3 5" id="KW-1133">Transmembrane helix</keyword>
<reference evidence="8" key="1">
    <citation type="submission" date="2016-10" db="EMBL/GenBank/DDBJ databases">
        <authorList>
            <person name="Varghese N."/>
            <person name="Submissions S."/>
        </authorList>
    </citation>
    <scope>NUCLEOTIDE SEQUENCE [LARGE SCALE GENOMIC DNA]</scope>
    <source>
        <strain evidence="8">DSM 22427</strain>
    </source>
</reference>
<sequence length="294" mass="33907">MLLDVLTDVVIVVVAMLAIAIPLIIGFDRIRTTLSEWRSRIRISLPVIALLLVVMLFNRYGRETLTAMSREYGVDMTTVFYELEGDFISVFQAFDYTIVTQFFSFVYIYAYVFVLVFPVLAYFALSDNRPFRQLLTAYALNYSIGVIIYFLAIAFGPRNVMPEVFDTTLYNFQPRYQHLTRQVNDYRNVFPSLHTSMAVTVGIFALRTRDEYPLWAPIALFFAICVPLSTMYLAIHWAIDVVAGTVLAIFCVSVSVVVVERWELWKRSSEHLPTLAELRGWLADAWVRLRSPLR</sequence>
<keyword evidence="4 5" id="KW-0472">Membrane</keyword>
<feature type="transmembrane region" description="Helical" evidence="5">
    <location>
        <begin position="137"/>
        <end position="156"/>
    </location>
</feature>
<dbReference type="RefSeq" id="WP_092904856.1">
    <property type="nucleotide sequence ID" value="NZ_FOZS01000002.1"/>
</dbReference>
<feature type="transmembrane region" description="Helical" evidence="5">
    <location>
        <begin position="214"/>
        <end position="235"/>
    </location>
</feature>
<dbReference type="CDD" id="cd03386">
    <property type="entry name" value="PAP2_Aur1_like"/>
    <property type="match status" value="1"/>
</dbReference>
<name>A0A1I6S3G8_9EURY</name>
<dbReference type="Gene3D" id="1.20.144.10">
    <property type="entry name" value="Phosphatidic acid phosphatase type 2/haloperoxidase"/>
    <property type="match status" value="1"/>
</dbReference>
<keyword evidence="8" id="KW-1185">Reference proteome</keyword>
<dbReference type="SUPFAM" id="SSF48317">
    <property type="entry name" value="Acid phosphatase/Vanadium-dependent haloperoxidase"/>
    <property type="match status" value="1"/>
</dbReference>
<evidence type="ECO:0000256" key="2">
    <source>
        <dbReference type="ARBA" id="ARBA00022692"/>
    </source>
</evidence>
<dbReference type="OrthoDB" id="329477at2157"/>
<feature type="transmembrane region" description="Helical" evidence="5">
    <location>
        <begin position="102"/>
        <end position="125"/>
    </location>
</feature>
<evidence type="ECO:0000256" key="1">
    <source>
        <dbReference type="ARBA" id="ARBA00004141"/>
    </source>
</evidence>
<feature type="transmembrane region" description="Helical" evidence="5">
    <location>
        <begin position="241"/>
        <end position="259"/>
    </location>
</feature>
<feature type="transmembrane region" description="Helical" evidence="5">
    <location>
        <begin position="6"/>
        <end position="27"/>
    </location>
</feature>
<evidence type="ECO:0000259" key="6">
    <source>
        <dbReference type="SMART" id="SM00014"/>
    </source>
</evidence>
<feature type="transmembrane region" description="Helical" evidence="5">
    <location>
        <begin position="39"/>
        <end position="60"/>
    </location>
</feature>
<dbReference type="AlphaFoldDB" id="A0A1I6S3G8"/>
<keyword evidence="2 5" id="KW-0812">Transmembrane</keyword>
<feature type="domain" description="Phosphatidic acid phosphatase type 2/haloperoxidase" evidence="6">
    <location>
        <begin position="143"/>
        <end position="256"/>
    </location>
</feature>
<dbReference type="Pfam" id="PF14378">
    <property type="entry name" value="PAP2_3"/>
    <property type="match status" value="1"/>
</dbReference>
<dbReference type="InterPro" id="IPR036938">
    <property type="entry name" value="PAP2/HPO_sf"/>
</dbReference>
<evidence type="ECO:0000256" key="3">
    <source>
        <dbReference type="ARBA" id="ARBA00022989"/>
    </source>
</evidence>
<dbReference type="PANTHER" id="PTHR31310">
    <property type="match status" value="1"/>
</dbReference>
<feature type="transmembrane region" description="Helical" evidence="5">
    <location>
        <begin position="189"/>
        <end position="207"/>
    </location>
</feature>
<evidence type="ECO:0000313" key="8">
    <source>
        <dbReference type="Proteomes" id="UP000199199"/>
    </source>
</evidence>
<accession>A0A1I6S3G8</accession>
<dbReference type="GO" id="GO:0016020">
    <property type="term" value="C:membrane"/>
    <property type="evidence" value="ECO:0007669"/>
    <property type="project" value="UniProtKB-SubCell"/>
</dbReference>
<organism evidence="7 8">
    <name type="scientific">Halostagnicola kamekurae</name>
    <dbReference type="NCBI Taxonomy" id="619731"/>
    <lineage>
        <taxon>Archaea</taxon>
        <taxon>Methanobacteriati</taxon>
        <taxon>Methanobacteriota</taxon>
        <taxon>Stenosarchaea group</taxon>
        <taxon>Halobacteria</taxon>
        <taxon>Halobacteriales</taxon>
        <taxon>Natrialbaceae</taxon>
        <taxon>Halostagnicola</taxon>
    </lineage>
</organism>
<dbReference type="SMART" id="SM00014">
    <property type="entry name" value="acidPPc"/>
    <property type="match status" value="1"/>
</dbReference>
<protein>
    <submittedName>
        <fullName evidence="7">PAP2 superfamily protein</fullName>
    </submittedName>
</protein>